<gene>
    <name evidence="2" type="ORF">MGAL_10B033390</name>
</gene>
<proteinExistence type="predicted"/>
<evidence type="ECO:0000313" key="2">
    <source>
        <dbReference type="EMBL" id="VDI04418.1"/>
    </source>
</evidence>
<evidence type="ECO:0000313" key="3">
    <source>
        <dbReference type="Proteomes" id="UP000596742"/>
    </source>
</evidence>
<reference evidence="2" key="1">
    <citation type="submission" date="2018-11" db="EMBL/GenBank/DDBJ databases">
        <authorList>
            <person name="Alioto T."/>
            <person name="Alioto T."/>
        </authorList>
    </citation>
    <scope>NUCLEOTIDE SEQUENCE</scope>
</reference>
<dbReference type="EMBL" id="UYJE01001699">
    <property type="protein sequence ID" value="VDI04418.1"/>
    <property type="molecule type" value="Genomic_DNA"/>
</dbReference>
<accession>A0A8B6CI19</accession>
<keyword evidence="3" id="KW-1185">Reference proteome</keyword>
<dbReference type="AlphaFoldDB" id="A0A8B6CI19"/>
<evidence type="ECO:0000256" key="1">
    <source>
        <dbReference type="SAM" id="SignalP"/>
    </source>
</evidence>
<organism evidence="2 3">
    <name type="scientific">Mytilus galloprovincialis</name>
    <name type="common">Mediterranean mussel</name>
    <dbReference type="NCBI Taxonomy" id="29158"/>
    <lineage>
        <taxon>Eukaryota</taxon>
        <taxon>Metazoa</taxon>
        <taxon>Spiralia</taxon>
        <taxon>Lophotrochozoa</taxon>
        <taxon>Mollusca</taxon>
        <taxon>Bivalvia</taxon>
        <taxon>Autobranchia</taxon>
        <taxon>Pteriomorphia</taxon>
        <taxon>Mytilida</taxon>
        <taxon>Mytiloidea</taxon>
        <taxon>Mytilidae</taxon>
        <taxon>Mytilinae</taxon>
        <taxon>Mytilus</taxon>
    </lineage>
</organism>
<name>A0A8B6CI19_MYTGA</name>
<sequence length="99" mass="10324">MKNLGLFTIILLIASAQFISAQGNFVRGLVLGGLGGFLINRAVGNNRGRGFGGGLFGGGLGGGLLGGGFRQPFPAFNSGFRNSRGFSPFFCKFYTTVHC</sequence>
<feature type="signal peptide" evidence="1">
    <location>
        <begin position="1"/>
        <end position="21"/>
    </location>
</feature>
<keyword evidence="1" id="KW-0732">Signal</keyword>
<feature type="chain" id="PRO_5033068927" evidence="1">
    <location>
        <begin position="22"/>
        <end position="99"/>
    </location>
</feature>
<comment type="caution">
    <text evidence="2">The sequence shown here is derived from an EMBL/GenBank/DDBJ whole genome shotgun (WGS) entry which is preliminary data.</text>
</comment>
<dbReference type="Proteomes" id="UP000596742">
    <property type="component" value="Unassembled WGS sequence"/>
</dbReference>
<protein>
    <submittedName>
        <fullName evidence="2">Uncharacterized protein</fullName>
    </submittedName>
</protein>